<proteinExistence type="predicted"/>
<keyword evidence="2" id="KW-0812">Transmembrane</keyword>
<dbReference type="Proteomes" id="UP001230426">
    <property type="component" value="Unassembled WGS sequence"/>
</dbReference>
<keyword evidence="2" id="KW-1133">Transmembrane helix</keyword>
<evidence type="ECO:0000256" key="1">
    <source>
        <dbReference type="SAM" id="MobiDB-lite"/>
    </source>
</evidence>
<protein>
    <submittedName>
        <fullName evidence="3">Uncharacterized protein</fullName>
    </submittedName>
</protein>
<evidence type="ECO:0000256" key="2">
    <source>
        <dbReference type="SAM" id="Phobius"/>
    </source>
</evidence>
<dbReference type="RefSeq" id="WP_306865226.1">
    <property type="nucleotide sequence ID" value="NZ_JAUSRB010000002.1"/>
</dbReference>
<evidence type="ECO:0000313" key="3">
    <source>
        <dbReference type="EMBL" id="MDP9865611.1"/>
    </source>
</evidence>
<feature type="transmembrane region" description="Helical" evidence="2">
    <location>
        <begin position="130"/>
        <end position="153"/>
    </location>
</feature>
<reference evidence="3 4" key="1">
    <citation type="submission" date="2023-07" db="EMBL/GenBank/DDBJ databases">
        <title>Sequencing the genomes of 1000 actinobacteria strains.</title>
        <authorList>
            <person name="Klenk H.-P."/>
        </authorList>
    </citation>
    <scope>NUCLEOTIDE SEQUENCE [LARGE SCALE GENOMIC DNA]</scope>
    <source>
        <strain evidence="3 4">DSM 44109</strain>
    </source>
</reference>
<gene>
    <name evidence="3" type="ORF">J2S55_004877</name>
</gene>
<feature type="transmembrane region" description="Helical" evidence="2">
    <location>
        <begin position="38"/>
        <end position="55"/>
    </location>
</feature>
<feature type="transmembrane region" description="Helical" evidence="2">
    <location>
        <begin position="97"/>
        <end position="118"/>
    </location>
</feature>
<keyword evidence="2" id="KW-0472">Membrane</keyword>
<accession>A0ABT9R9T4</accession>
<name>A0ABT9R9T4_9ACTN</name>
<dbReference type="EMBL" id="JAUSRB010000002">
    <property type="protein sequence ID" value="MDP9865611.1"/>
    <property type="molecule type" value="Genomic_DNA"/>
</dbReference>
<feature type="region of interest" description="Disordered" evidence="1">
    <location>
        <begin position="1"/>
        <end position="28"/>
    </location>
</feature>
<evidence type="ECO:0000313" key="4">
    <source>
        <dbReference type="Proteomes" id="UP001230426"/>
    </source>
</evidence>
<organism evidence="3 4">
    <name type="scientific">Streptosporangium brasiliense</name>
    <dbReference type="NCBI Taxonomy" id="47480"/>
    <lineage>
        <taxon>Bacteria</taxon>
        <taxon>Bacillati</taxon>
        <taxon>Actinomycetota</taxon>
        <taxon>Actinomycetes</taxon>
        <taxon>Streptosporangiales</taxon>
        <taxon>Streptosporangiaceae</taxon>
        <taxon>Streptosporangium</taxon>
    </lineage>
</organism>
<keyword evidence="4" id="KW-1185">Reference proteome</keyword>
<feature type="transmembrane region" description="Helical" evidence="2">
    <location>
        <begin position="165"/>
        <end position="185"/>
    </location>
</feature>
<feature type="transmembrane region" description="Helical" evidence="2">
    <location>
        <begin position="191"/>
        <end position="210"/>
    </location>
</feature>
<feature type="transmembrane region" description="Helical" evidence="2">
    <location>
        <begin position="67"/>
        <end position="85"/>
    </location>
</feature>
<sequence length="228" mass="23868">MDAHITNTPAKARTDVSPPGTAPAARPPAIAPGTVRRLGLGLAAGTLVWAVSIFLFDPTAGGTEGRIGDLAGLAFQLGLFGLLAVQMRTRAGGTSRVSAVMLKVEVVLLALASAWSLLHAILPEAAGDGVVLAVLDVFWPLSMLGMFVISVKLVLARRWRGPLRWWPLVAESWGVVTVPVFALLGEAASRWVGGGHLLVGYAALGLLLVWRPELTFAGQESPAVQDGK</sequence>
<comment type="caution">
    <text evidence="3">The sequence shown here is derived from an EMBL/GenBank/DDBJ whole genome shotgun (WGS) entry which is preliminary data.</text>
</comment>